<evidence type="ECO:0000256" key="1">
    <source>
        <dbReference type="SAM" id="MobiDB-lite"/>
    </source>
</evidence>
<name>A0A6J4KID2_9ACTN</name>
<feature type="non-terminal residue" evidence="2">
    <location>
        <position position="101"/>
    </location>
</feature>
<accession>A0A6J4KID2</accession>
<gene>
    <name evidence="2" type="ORF">AVDCRST_MAG07-156</name>
</gene>
<organism evidence="2">
    <name type="scientific">uncultured Frankineae bacterium</name>
    <dbReference type="NCBI Taxonomy" id="437475"/>
    <lineage>
        <taxon>Bacteria</taxon>
        <taxon>Bacillati</taxon>
        <taxon>Actinomycetota</taxon>
        <taxon>Actinomycetes</taxon>
        <taxon>Frankiales</taxon>
        <taxon>environmental samples</taxon>
    </lineage>
</organism>
<dbReference type="EMBL" id="CADCUB010000011">
    <property type="protein sequence ID" value="CAA9306936.1"/>
    <property type="molecule type" value="Genomic_DNA"/>
</dbReference>
<evidence type="ECO:0000313" key="2">
    <source>
        <dbReference type="EMBL" id="CAA9306936.1"/>
    </source>
</evidence>
<feature type="non-terminal residue" evidence="2">
    <location>
        <position position="1"/>
    </location>
</feature>
<protein>
    <submittedName>
        <fullName evidence="2">Uncharacterized protein</fullName>
    </submittedName>
</protein>
<sequence>CQVARTAGCAADDQRSPRAGAGAGERGVVVGGTPVPSTAWGSGPATRLGVRNGLRLPGVVGQAGGPRARVTLRAGAGRRGCPPCLLGLYPQTAAEPAGGPG</sequence>
<proteinExistence type="predicted"/>
<dbReference type="AlphaFoldDB" id="A0A6J4KID2"/>
<reference evidence="2" key="1">
    <citation type="submission" date="2020-02" db="EMBL/GenBank/DDBJ databases">
        <authorList>
            <person name="Meier V. D."/>
        </authorList>
    </citation>
    <scope>NUCLEOTIDE SEQUENCE</scope>
    <source>
        <strain evidence="2">AVDCRST_MAG07</strain>
    </source>
</reference>
<feature type="region of interest" description="Disordered" evidence="1">
    <location>
        <begin position="1"/>
        <end position="44"/>
    </location>
</feature>